<dbReference type="OrthoDB" id="9810913at2"/>
<evidence type="ECO:0000256" key="2">
    <source>
        <dbReference type="ARBA" id="ARBA00022898"/>
    </source>
</evidence>
<dbReference type="NCBIfam" id="NF011936">
    <property type="entry name" value="PRK15407.1"/>
    <property type="match status" value="1"/>
</dbReference>
<comment type="cofactor">
    <cofactor evidence="1">
        <name>pyridoxal 5'-phosphate</name>
        <dbReference type="ChEBI" id="CHEBI:597326"/>
    </cofactor>
</comment>
<evidence type="ECO:0000256" key="1">
    <source>
        <dbReference type="ARBA" id="ARBA00001933"/>
    </source>
</evidence>
<dbReference type="EMBL" id="FQVH01000040">
    <property type="protein sequence ID" value="SHF72246.1"/>
    <property type="molecule type" value="Genomic_DNA"/>
</dbReference>
<keyword evidence="6" id="KW-1185">Reference proteome</keyword>
<dbReference type="InterPro" id="IPR000653">
    <property type="entry name" value="DegT/StrS_aminotransferase"/>
</dbReference>
<keyword evidence="2 4" id="KW-0663">Pyridoxal phosphate</keyword>
<gene>
    <name evidence="5" type="ORF">SAMN02746089_02444</name>
</gene>
<dbReference type="Proteomes" id="UP000184088">
    <property type="component" value="Unassembled WGS sequence"/>
</dbReference>
<dbReference type="GO" id="GO:0008483">
    <property type="term" value="F:transaminase activity"/>
    <property type="evidence" value="ECO:0007669"/>
    <property type="project" value="TreeGrafter"/>
</dbReference>
<dbReference type="Gene3D" id="3.40.640.10">
    <property type="entry name" value="Type I PLP-dependent aspartate aminotransferase-like (Major domain)"/>
    <property type="match status" value="1"/>
</dbReference>
<dbReference type="PIRSF" id="PIRSF000390">
    <property type="entry name" value="PLP_StrS"/>
    <property type="match status" value="1"/>
</dbReference>
<dbReference type="Pfam" id="PF01041">
    <property type="entry name" value="DegT_DnrJ_EryC1"/>
    <property type="match status" value="1"/>
</dbReference>
<dbReference type="FunFam" id="3.40.640.10:FF:000079">
    <property type="entry name" value="LPS biosynthesis protein"/>
    <property type="match status" value="1"/>
</dbReference>
<comment type="similarity">
    <text evidence="3 4">Belongs to the DegT/DnrJ/EryC1 family.</text>
</comment>
<evidence type="ECO:0000313" key="6">
    <source>
        <dbReference type="Proteomes" id="UP000184088"/>
    </source>
</evidence>
<name>A0A1M5DZ98_9THEO</name>
<proteinExistence type="inferred from homology"/>
<dbReference type="InterPro" id="IPR015421">
    <property type="entry name" value="PyrdxlP-dep_Trfase_major"/>
</dbReference>
<protein>
    <submittedName>
        <fullName evidence="5">CDP-6-deoxy-D-xylo-4-hexulose-3-dehydrase</fullName>
    </submittedName>
</protein>
<dbReference type="InterPro" id="IPR015422">
    <property type="entry name" value="PyrdxlP-dep_Trfase_small"/>
</dbReference>
<reference evidence="5 6" key="1">
    <citation type="submission" date="2016-11" db="EMBL/GenBank/DDBJ databases">
        <authorList>
            <person name="Jaros S."/>
            <person name="Januszkiewicz K."/>
            <person name="Wedrychowicz H."/>
        </authorList>
    </citation>
    <scope>NUCLEOTIDE SEQUENCE [LARGE SCALE GENOMIC DNA]</scope>
    <source>
        <strain evidence="5 6">DSM 17918</strain>
    </source>
</reference>
<evidence type="ECO:0000256" key="4">
    <source>
        <dbReference type="RuleBase" id="RU004508"/>
    </source>
</evidence>
<accession>A0A1M5DZ98</accession>
<dbReference type="AlphaFoldDB" id="A0A1M5DZ98"/>
<dbReference type="SUPFAM" id="SSF53383">
    <property type="entry name" value="PLP-dependent transferases"/>
    <property type="match status" value="1"/>
</dbReference>
<dbReference type="InterPro" id="IPR015424">
    <property type="entry name" value="PyrdxlP-dep_Trfase"/>
</dbReference>
<evidence type="ECO:0000256" key="3">
    <source>
        <dbReference type="ARBA" id="ARBA00037999"/>
    </source>
</evidence>
<organism evidence="5 6">
    <name type="scientific">Caldanaerobius fijiensis DSM 17918</name>
    <dbReference type="NCBI Taxonomy" id="1121256"/>
    <lineage>
        <taxon>Bacteria</taxon>
        <taxon>Bacillati</taxon>
        <taxon>Bacillota</taxon>
        <taxon>Clostridia</taxon>
        <taxon>Thermoanaerobacterales</taxon>
        <taxon>Thermoanaerobacteraceae</taxon>
        <taxon>Caldanaerobius</taxon>
    </lineage>
</organism>
<sequence length="439" mass="50134">MESINRESIFNEVKKYFKEKEETSKPFTEGETYIPVSGKVLDVNDLINLVDASLDMWLTSGRYAEQFEKEFARFLGVKYCALVNSGSSANLIAVSALTSYKLGERRLRPGDEVITVAAGFPTTIAPIVQNRLVPVFIDVELGTYNYDVSQIEKAITDKTKAIFMAHTLGNPFNLDKVMELAKKYNLWVIEDNCDALGAKYRNKYTGTFGHIATFSFYPAHHITMGEGGAVVTNDQELYKIMLSFRDWGRDCWCPPGKDNTCRKRFSQQHGDLPFGYDHKYVYSHLGYNLKVTDMQAAVGLSQLKKLPEFIKKRQENFKLLYEGLKELEDYFVLPKATENSEPSWFGFPITIKESASFNRNQLIDYLEKNKIGTRLLFAGNILRQPLFVNNDVEYRIVGSLKNTDIIMERTFWIGVWPGINGKMVKYIISVIEKFTGQGR</sequence>
<evidence type="ECO:0000313" key="5">
    <source>
        <dbReference type="EMBL" id="SHF72246.1"/>
    </source>
</evidence>
<dbReference type="PANTHER" id="PTHR30244">
    <property type="entry name" value="TRANSAMINASE"/>
    <property type="match status" value="1"/>
</dbReference>
<dbReference type="CDD" id="cd00616">
    <property type="entry name" value="AHBA_syn"/>
    <property type="match status" value="1"/>
</dbReference>
<dbReference type="PANTHER" id="PTHR30244:SF34">
    <property type="entry name" value="DTDP-4-AMINO-4,6-DIDEOXYGALACTOSE TRANSAMINASE"/>
    <property type="match status" value="1"/>
</dbReference>
<dbReference type="RefSeq" id="WP_073345835.1">
    <property type="nucleotide sequence ID" value="NZ_FQVH01000040.1"/>
</dbReference>
<dbReference type="GO" id="GO:0000271">
    <property type="term" value="P:polysaccharide biosynthetic process"/>
    <property type="evidence" value="ECO:0007669"/>
    <property type="project" value="TreeGrafter"/>
</dbReference>
<dbReference type="GO" id="GO:0030170">
    <property type="term" value="F:pyridoxal phosphate binding"/>
    <property type="evidence" value="ECO:0007669"/>
    <property type="project" value="TreeGrafter"/>
</dbReference>
<dbReference type="Gene3D" id="3.90.1150.10">
    <property type="entry name" value="Aspartate Aminotransferase, domain 1"/>
    <property type="match status" value="1"/>
</dbReference>
<dbReference type="STRING" id="1121256.SAMN02746089_02444"/>